<evidence type="ECO:0000256" key="4">
    <source>
        <dbReference type="ARBA" id="ARBA00022723"/>
    </source>
</evidence>
<evidence type="ECO:0000256" key="7">
    <source>
        <dbReference type="ARBA" id="ARBA00023136"/>
    </source>
</evidence>
<evidence type="ECO:0000256" key="2">
    <source>
        <dbReference type="ARBA" id="ARBA00004496"/>
    </source>
</evidence>
<reference evidence="8 9" key="1">
    <citation type="submission" date="2024-11" db="EMBL/GenBank/DDBJ databases">
        <title>Chromosome-level genome assembly of the freshwater bivalve Anodonta woodiana.</title>
        <authorList>
            <person name="Chen X."/>
        </authorList>
    </citation>
    <scope>NUCLEOTIDE SEQUENCE [LARGE SCALE GENOMIC DNA]</scope>
    <source>
        <strain evidence="8">MN2024</strain>
        <tissue evidence="8">Gills</tissue>
    </source>
</reference>
<proteinExistence type="predicted"/>
<keyword evidence="3" id="KW-0963">Cytoplasm</keyword>
<dbReference type="SUPFAM" id="SSF47473">
    <property type="entry name" value="EF-hand"/>
    <property type="match status" value="1"/>
</dbReference>
<dbReference type="GO" id="GO:0012505">
    <property type="term" value="C:endomembrane system"/>
    <property type="evidence" value="ECO:0007669"/>
    <property type="project" value="UniProtKB-SubCell"/>
</dbReference>
<keyword evidence="4" id="KW-0479">Metal-binding</keyword>
<protein>
    <recommendedName>
        <fullName evidence="10">EF-hand domain-containing protein</fullName>
    </recommendedName>
</protein>
<dbReference type="GO" id="GO:0046872">
    <property type="term" value="F:metal ion binding"/>
    <property type="evidence" value="ECO:0007669"/>
    <property type="project" value="UniProtKB-KW"/>
</dbReference>
<keyword evidence="6" id="KW-0106">Calcium</keyword>
<evidence type="ECO:0000256" key="1">
    <source>
        <dbReference type="ARBA" id="ARBA00004308"/>
    </source>
</evidence>
<gene>
    <name evidence="8" type="ORF">ACJMK2_023755</name>
</gene>
<name>A0ABD3T5F5_SINWO</name>
<evidence type="ECO:0000313" key="9">
    <source>
        <dbReference type="Proteomes" id="UP001634394"/>
    </source>
</evidence>
<evidence type="ECO:0000313" key="8">
    <source>
        <dbReference type="EMBL" id="KAL3832077.1"/>
    </source>
</evidence>
<dbReference type="GO" id="GO:0005737">
    <property type="term" value="C:cytoplasm"/>
    <property type="evidence" value="ECO:0007669"/>
    <property type="project" value="UniProtKB-SubCell"/>
</dbReference>
<dbReference type="InterPro" id="IPR018247">
    <property type="entry name" value="EF_Hand_1_Ca_BS"/>
</dbReference>
<evidence type="ECO:0000256" key="5">
    <source>
        <dbReference type="ARBA" id="ARBA00022737"/>
    </source>
</evidence>
<dbReference type="InterPro" id="IPR011992">
    <property type="entry name" value="EF-hand-dom_pair"/>
</dbReference>
<dbReference type="EMBL" id="JBJQND010000019">
    <property type="protein sequence ID" value="KAL3832077.1"/>
    <property type="molecule type" value="Genomic_DNA"/>
</dbReference>
<comment type="subcellular location">
    <subcellularLocation>
        <location evidence="2">Cytoplasm</location>
    </subcellularLocation>
    <subcellularLocation>
        <location evidence="1">Endomembrane system</location>
    </subcellularLocation>
</comment>
<dbReference type="Gene3D" id="1.10.238.10">
    <property type="entry name" value="EF-hand"/>
    <property type="match status" value="1"/>
</dbReference>
<dbReference type="PANTHER" id="PTHR46735">
    <property type="entry name" value="CALPAIN, SMALL SUBUNIT 1 A-RELATED"/>
    <property type="match status" value="1"/>
</dbReference>
<comment type="caution">
    <text evidence="8">The sequence shown here is derived from an EMBL/GenBank/DDBJ whole genome shotgun (WGS) entry which is preliminary data.</text>
</comment>
<keyword evidence="5" id="KW-0677">Repeat</keyword>
<dbReference type="Proteomes" id="UP001634394">
    <property type="component" value="Unassembled WGS sequence"/>
</dbReference>
<keyword evidence="7" id="KW-0472">Membrane</keyword>
<dbReference type="PANTHER" id="PTHR46735:SF3">
    <property type="entry name" value="CALPAIN SMALL SUBUNIT 1-RELATED"/>
    <property type="match status" value="1"/>
</dbReference>
<evidence type="ECO:0000256" key="6">
    <source>
        <dbReference type="ARBA" id="ARBA00022837"/>
    </source>
</evidence>
<sequence>MQQQQGAMGMGPQGPSQPYNISECNAWQEYEFYTQDELHQVFMMEVSRNPETLAQQALDTEGLMNVMNNTPNISNYYVNWSREVFSIMIAKFGHSRDGFMQWPEFLELQEHLVHWFDNFMQYDVNRSGFIAGQELVVSIISTLFEQTAIDNTTVITLIKRFSKKTCLAFDGFVSVCVRLRAYTDVLCFFHKPPSCDRQSNHLCYDGPSIIQCTVCILPLPHY</sequence>
<dbReference type="AlphaFoldDB" id="A0ABD3T5F5"/>
<dbReference type="PROSITE" id="PS00018">
    <property type="entry name" value="EF_HAND_1"/>
    <property type="match status" value="1"/>
</dbReference>
<keyword evidence="9" id="KW-1185">Reference proteome</keyword>
<accession>A0ABD3T5F5</accession>
<evidence type="ECO:0000256" key="3">
    <source>
        <dbReference type="ARBA" id="ARBA00022490"/>
    </source>
</evidence>
<organism evidence="8 9">
    <name type="scientific">Sinanodonta woodiana</name>
    <name type="common">Chinese pond mussel</name>
    <name type="synonym">Anodonta woodiana</name>
    <dbReference type="NCBI Taxonomy" id="1069815"/>
    <lineage>
        <taxon>Eukaryota</taxon>
        <taxon>Metazoa</taxon>
        <taxon>Spiralia</taxon>
        <taxon>Lophotrochozoa</taxon>
        <taxon>Mollusca</taxon>
        <taxon>Bivalvia</taxon>
        <taxon>Autobranchia</taxon>
        <taxon>Heteroconchia</taxon>
        <taxon>Palaeoheterodonta</taxon>
        <taxon>Unionida</taxon>
        <taxon>Unionoidea</taxon>
        <taxon>Unionidae</taxon>
        <taxon>Unioninae</taxon>
        <taxon>Sinanodonta</taxon>
    </lineage>
</organism>
<evidence type="ECO:0008006" key="10">
    <source>
        <dbReference type="Google" id="ProtNLM"/>
    </source>
</evidence>